<organism evidence="1 2">
    <name type="scientific">Marinobacterium rhizophilum</name>
    <dbReference type="NCBI Taxonomy" id="420402"/>
    <lineage>
        <taxon>Bacteria</taxon>
        <taxon>Pseudomonadati</taxon>
        <taxon>Pseudomonadota</taxon>
        <taxon>Gammaproteobacteria</taxon>
        <taxon>Oceanospirillales</taxon>
        <taxon>Oceanospirillaceae</taxon>
        <taxon>Marinobacterium</taxon>
    </lineage>
</organism>
<dbReference type="Proteomes" id="UP001058461">
    <property type="component" value="Chromosome"/>
</dbReference>
<evidence type="ECO:0000313" key="1">
    <source>
        <dbReference type="EMBL" id="UTW11240.1"/>
    </source>
</evidence>
<sequence length="104" mass="11426">MQSLLIVTELYDFDTTTGCLRARCHDGRSLQVMAEPGQRINCDLLAQLQCPFFLLSDQPAQELGDMLMLSPRTLISVPPFSTAEVAAMLDSGQAELILQQALGR</sequence>
<accession>A0ABY5HJ12</accession>
<keyword evidence="2" id="KW-1185">Reference proteome</keyword>
<dbReference type="RefSeq" id="WP_255853278.1">
    <property type="nucleotide sequence ID" value="NZ_CP073347.1"/>
</dbReference>
<gene>
    <name evidence="1" type="ORF">KDW95_18510</name>
</gene>
<reference evidence="1" key="1">
    <citation type="submission" date="2021-04" db="EMBL/GenBank/DDBJ databases">
        <title>Oceanospirillales bacteria with DddD are important DMSP degraders in coastal seawater.</title>
        <authorList>
            <person name="Liu J."/>
        </authorList>
    </citation>
    <scope>NUCLEOTIDE SEQUENCE</scope>
    <source>
        <strain evidence="1">D13-1</strain>
    </source>
</reference>
<dbReference type="EMBL" id="CP073347">
    <property type="protein sequence ID" value="UTW11240.1"/>
    <property type="molecule type" value="Genomic_DNA"/>
</dbReference>
<evidence type="ECO:0000313" key="2">
    <source>
        <dbReference type="Proteomes" id="UP001058461"/>
    </source>
</evidence>
<name>A0ABY5HJ12_9GAMM</name>
<proteinExistence type="predicted"/>
<protein>
    <submittedName>
        <fullName evidence="1">Uncharacterized protein</fullName>
    </submittedName>
</protein>